<dbReference type="InterPro" id="IPR036390">
    <property type="entry name" value="WH_DNA-bd_sf"/>
</dbReference>
<dbReference type="PROSITE" id="PS51425">
    <property type="entry name" value="SCD"/>
    <property type="match status" value="1"/>
</dbReference>
<dbReference type="SMART" id="SM01413">
    <property type="entry name" value="Ribosomal_S19e"/>
    <property type="match status" value="1"/>
</dbReference>
<dbReference type="GO" id="GO:0003735">
    <property type="term" value="F:structural constituent of ribosome"/>
    <property type="evidence" value="ECO:0007669"/>
    <property type="project" value="InterPro"/>
</dbReference>
<dbReference type="PANTHER" id="PTHR11199:SF0">
    <property type="entry name" value="LD34181P-RELATED"/>
    <property type="match status" value="1"/>
</dbReference>
<proteinExistence type="inferred from homology"/>
<sequence length="1476" mass="165375">MAASLDVDPQVMMNRYPQQPSRPNSSSQHYIGQNSQDQSMHRSINATEFDQCNINTMQPHHAQSVTDIPVGIFNQPENAQSSYPSHQQFYPPYSHNQSPQGRDDLGMSPYFGAVQVAEKFNSAPPMDQQLQYMGPTDSSNGPKDAVVAPAPPPVKRKRGRPALFSSAENDPARGLLPEEEEHTLYGAIRSGRASPQTLVDDWIEQYKTSRAPAMLELVQFFISCSGCKGKVSLDMYNSLPHADIIKRMTEEFDEDSGEYPLVQSSPAWRRFRANFVEFIQVLIRQCQYSIIYDQCMVEQIVSLLTGLSDSPVRAFRHTSTLAAMKMMTALVDVALNVSINRDNTQRQYESERARGGGGNGARRSGTGNDRLDVLMSRRQELEENMKEVKDMLILLFKGVFIHRYRDSQPEIRAICIAEIGVWMRRYPAMFLDDSYLKYIGWTLYDRVGEVRLQCLRALQPLYDDATFVSNLSLFTSRFKQRLVDMTLDKELEVAVQAVKVVSCILKHTESKLEDKDCENIYELVYCTHRPLAQAAGEFLTLKLFEVDANAPITRTKKGKKRSENTPLIRDLVQFFIESELHEHAAYLVDSLWEIAPMLRDWEAMIDLLIEEPGKNEEPLDANQESSLIEIMVCCVQQAATGESPVGRQSGSHSSSSVVLGAGETAVPRVGRGGALSAREAKALAEARARMTEAMIPALHPLLTRFGESADRATSLLQIPRYMDLEIYTTGRHQRQLDLLLQCVERIVERHTDPETLLACSRVYEAVCQEDLSIAANCQTVQSTLFDKLSDLYRRAFLNYFNEQVSLRAYEEYSMLTNLGSTVKVGDEPDDDDEFHLISALKRLYAFFSCHDLNGLDLWQSLIRIVSSTPDEASSEIIGIAIACCSKSLLWRLARVSEPDPSKEEIEELRQMLDNYMCLCTKWVVSDNKRIATEAYLSLCDLLVAFSRHLAVSEPSLKALAYVPDSAIEAGLIRFLETFVFVDVSSESRSFSFTHFDHLRALLCASFRDEEDENVKFEALHERRIQLAGFCKLVVYNLLPIKSAAPLYRHYIRFYSEFGDVMKSTLGKLREINRVHTAKMIVYCLQLGFNELQASCQGGHLERGSEGFQALRELSRRLNLSFGLDLMKIREAMVAFHSDGIQFVLSTIPSGSNSSITDDARLVPTGLLFLEIVAEFSNKLLQQDKRSMLNYTYRIFPQASGEEWASLQAYRTSLDPDATDHHHPGGVSNQNLMSGSVGPASRGRGRPRRPRPEDTSGSLSCLDDGVVSLFADMTTQQFATSTAIKRRKGGGGGEDLFASGAAPHAVSARRPGRPPGSGKRQAATPVMPPAMAPAHVSVKDVDGHIYVAALAKFLKKTGKVRVPDWVDVVKLSTANEQAPYDPDWFYIRCAAVLRHLYLRPSGMNGLSKAFSRGKRNGVCPRHHVKASTAILRRCLHEVENMGLVEKCPDGGRTISRIGRRDMDSVAYQTVRAIRAAK</sequence>
<dbReference type="InterPro" id="IPR036388">
    <property type="entry name" value="WH-like_DNA-bd_sf"/>
</dbReference>
<dbReference type="GO" id="GO:1990904">
    <property type="term" value="C:ribonucleoprotein complex"/>
    <property type="evidence" value="ECO:0007669"/>
    <property type="project" value="UniProtKB-KW"/>
</dbReference>
<dbReference type="Pfam" id="PF08514">
    <property type="entry name" value="STAG"/>
    <property type="match status" value="1"/>
</dbReference>
<dbReference type="Pfam" id="PF24571">
    <property type="entry name" value="HEAT_SCC3-SA"/>
    <property type="match status" value="2"/>
</dbReference>
<feature type="region of interest" description="Disordered" evidence="7">
    <location>
        <begin position="1214"/>
        <end position="1259"/>
    </location>
</feature>
<feature type="region of interest" description="Disordered" evidence="7">
    <location>
        <begin position="1283"/>
        <end position="1324"/>
    </location>
</feature>
<accession>A0A0R3U1Z0</accession>
<protein>
    <recommendedName>
        <fullName evidence="5">Small ribosomal subunit protein eS19</fullName>
    </recommendedName>
    <alternativeName>
        <fullName evidence="6">40S ribosomal protein S19</fullName>
    </alternativeName>
</protein>
<feature type="compositionally biased region" description="Low complexity" evidence="7">
    <location>
        <begin position="17"/>
        <end position="28"/>
    </location>
</feature>
<reference evidence="9 10" key="1">
    <citation type="submission" date="2018-10" db="EMBL/GenBank/DDBJ databases">
        <authorList>
            <consortium name="Pathogen Informatics"/>
        </authorList>
    </citation>
    <scope>NUCLEOTIDE SEQUENCE [LARGE SCALE GENOMIC DNA]</scope>
</reference>
<dbReference type="GO" id="GO:0005634">
    <property type="term" value="C:nucleus"/>
    <property type="evidence" value="ECO:0007669"/>
    <property type="project" value="UniProtKB-ARBA"/>
</dbReference>
<dbReference type="OrthoDB" id="498590at2759"/>
<name>A0A0R3U1Z0_MESCO</name>
<evidence type="ECO:0000256" key="4">
    <source>
        <dbReference type="ARBA" id="ARBA00023274"/>
    </source>
</evidence>
<dbReference type="InterPro" id="IPR039662">
    <property type="entry name" value="Cohesin_Scc3/SA"/>
</dbReference>
<evidence type="ECO:0000256" key="2">
    <source>
        <dbReference type="ARBA" id="ARBA00010014"/>
    </source>
</evidence>
<dbReference type="STRING" id="53468.A0A0R3U1Z0"/>
<dbReference type="Proteomes" id="UP000267029">
    <property type="component" value="Unassembled WGS sequence"/>
</dbReference>
<dbReference type="Gene3D" id="1.10.10.10">
    <property type="entry name" value="Winged helix-like DNA-binding domain superfamily/Winged helix DNA-binding domain"/>
    <property type="match status" value="1"/>
</dbReference>
<feature type="region of interest" description="Disordered" evidence="7">
    <location>
        <begin position="74"/>
        <end position="101"/>
    </location>
</feature>
<feature type="region of interest" description="Disordered" evidence="7">
    <location>
        <begin position="1"/>
        <end position="41"/>
    </location>
</feature>
<dbReference type="SUPFAM" id="SSF48371">
    <property type="entry name" value="ARM repeat"/>
    <property type="match status" value="1"/>
</dbReference>
<comment type="similarity">
    <text evidence="2">Belongs to the eukaryotic ribosomal protein eS19 family.</text>
</comment>
<evidence type="ECO:0000259" key="8">
    <source>
        <dbReference type="PROSITE" id="PS51425"/>
    </source>
</evidence>
<dbReference type="Pfam" id="PF01090">
    <property type="entry name" value="Ribosomal_S19e"/>
    <property type="match status" value="1"/>
</dbReference>
<dbReference type="Pfam" id="PF21581">
    <property type="entry name" value="SCD"/>
    <property type="match status" value="1"/>
</dbReference>
<dbReference type="InterPro" id="IPR020839">
    <property type="entry name" value="SCD"/>
</dbReference>
<dbReference type="SUPFAM" id="SSF46785">
    <property type="entry name" value="Winged helix' DNA-binding domain"/>
    <property type="match status" value="1"/>
</dbReference>
<dbReference type="PANTHER" id="PTHR11199">
    <property type="entry name" value="STROMAL ANTIGEN"/>
    <property type="match status" value="1"/>
</dbReference>
<dbReference type="FunFam" id="1.10.10.10:FF:000118">
    <property type="entry name" value="40S ribosomal protein S19"/>
    <property type="match status" value="1"/>
</dbReference>
<keyword evidence="4" id="KW-0687">Ribonucleoprotein</keyword>
<feature type="domain" description="SCD" evidence="8">
    <location>
        <begin position="400"/>
        <end position="485"/>
    </location>
</feature>
<evidence type="ECO:0000256" key="7">
    <source>
        <dbReference type="SAM" id="MobiDB-lite"/>
    </source>
</evidence>
<feature type="compositionally biased region" description="Low complexity" evidence="7">
    <location>
        <begin position="1315"/>
        <end position="1324"/>
    </location>
</feature>
<feature type="region of interest" description="Disordered" evidence="7">
    <location>
        <begin position="345"/>
        <end position="368"/>
    </location>
</feature>
<dbReference type="EMBL" id="UXSR01000037">
    <property type="protein sequence ID" value="VDD74426.1"/>
    <property type="molecule type" value="Genomic_DNA"/>
</dbReference>
<dbReference type="InterPro" id="IPR056396">
    <property type="entry name" value="HEAT_SCC3-SA"/>
</dbReference>
<keyword evidence="3" id="KW-0689">Ribosomal protein</keyword>
<evidence type="ECO:0000256" key="3">
    <source>
        <dbReference type="ARBA" id="ARBA00022980"/>
    </source>
</evidence>
<dbReference type="InterPro" id="IPR001266">
    <property type="entry name" value="Ribosomal_eS19"/>
</dbReference>
<evidence type="ECO:0000313" key="10">
    <source>
        <dbReference type="Proteomes" id="UP000267029"/>
    </source>
</evidence>
<dbReference type="GO" id="GO:0003682">
    <property type="term" value="F:chromatin binding"/>
    <property type="evidence" value="ECO:0007669"/>
    <property type="project" value="TreeGrafter"/>
</dbReference>
<dbReference type="GO" id="GO:0005840">
    <property type="term" value="C:ribosome"/>
    <property type="evidence" value="ECO:0007669"/>
    <property type="project" value="UniProtKB-KW"/>
</dbReference>
<gene>
    <name evidence="9" type="ORF">MCOS_LOCUS429</name>
</gene>
<evidence type="ECO:0000256" key="6">
    <source>
        <dbReference type="ARBA" id="ARBA00035466"/>
    </source>
</evidence>
<dbReference type="InterPro" id="IPR016024">
    <property type="entry name" value="ARM-type_fold"/>
</dbReference>
<keyword evidence="10" id="KW-1185">Reference proteome</keyword>
<organism evidence="9 10">
    <name type="scientific">Mesocestoides corti</name>
    <name type="common">Flatworm</name>
    <dbReference type="NCBI Taxonomy" id="53468"/>
    <lineage>
        <taxon>Eukaryota</taxon>
        <taxon>Metazoa</taxon>
        <taxon>Spiralia</taxon>
        <taxon>Lophotrochozoa</taxon>
        <taxon>Platyhelminthes</taxon>
        <taxon>Cestoda</taxon>
        <taxon>Eucestoda</taxon>
        <taxon>Cyclophyllidea</taxon>
        <taxon>Mesocestoididae</taxon>
        <taxon>Mesocestoides</taxon>
    </lineage>
</organism>
<feature type="compositionally biased region" description="Polar residues" evidence="7">
    <location>
        <begin position="75"/>
        <end position="100"/>
    </location>
</feature>
<dbReference type="InterPro" id="IPR013721">
    <property type="entry name" value="STAG"/>
</dbReference>
<dbReference type="GO" id="GO:0007062">
    <property type="term" value="P:sister chromatid cohesion"/>
    <property type="evidence" value="ECO:0007669"/>
    <property type="project" value="UniProtKB-ARBA"/>
</dbReference>
<feature type="compositionally biased region" description="Polar residues" evidence="7">
    <location>
        <begin position="29"/>
        <end position="41"/>
    </location>
</feature>
<comment type="similarity">
    <text evidence="1">Belongs to the SCC3 family.</text>
</comment>
<dbReference type="GO" id="GO:0008278">
    <property type="term" value="C:cohesin complex"/>
    <property type="evidence" value="ECO:0007669"/>
    <property type="project" value="TreeGrafter"/>
</dbReference>
<evidence type="ECO:0000256" key="1">
    <source>
        <dbReference type="ARBA" id="ARBA00005486"/>
    </source>
</evidence>
<evidence type="ECO:0000313" key="9">
    <source>
        <dbReference type="EMBL" id="VDD74426.1"/>
    </source>
</evidence>
<dbReference type="GO" id="GO:0000785">
    <property type="term" value="C:chromatin"/>
    <property type="evidence" value="ECO:0007669"/>
    <property type="project" value="TreeGrafter"/>
</dbReference>
<dbReference type="GO" id="GO:0006412">
    <property type="term" value="P:translation"/>
    <property type="evidence" value="ECO:0007669"/>
    <property type="project" value="InterPro"/>
</dbReference>
<evidence type="ECO:0000256" key="5">
    <source>
        <dbReference type="ARBA" id="ARBA00035143"/>
    </source>
</evidence>